<gene>
    <name evidence="1" type="ORF">POZ10_01290</name>
</gene>
<proteinExistence type="predicted"/>
<dbReference type="AlphaFoldDB" id="A0AAW6GZB1"/>
<organism evidence="1 2">
    <name type="scientific">Bacteroides uniformis</name>
    <dbReference type="NCBI Taxonomy" id="820"/>
    <lineage>
        <taxon>Bacteria</taxon>
        <taxon>Pseudomonadati</taxon>
        <taxon>Bacteroidota</taxon>
        <taxon>Bacteroidia</taxon>
        <taxon>Bacteroidales</taxon>
        <taxon>Bacteroidaceae</taxon>
        <taxon>Bacteroides</taxon>
    </lineage>
</organism>
<reference evidence="1" key="1">
    <citation type="submission" date="2022-10" db="EMBL/GenBank/DDBJ databases">
        <title>Human gut microbiome strain richness.</title>
        <authorList>
            <person name="Chen-Liaw A."/>
        </authorList>
    </citation>
    <scope>NUCLEOTIDE SEQUENCE</scope>
    <source>
        <strain evidence="1">1001713st1_F9_1001713B170221_170320</strain>
    </source>
</reference>
<accession>A0AAW6GZB1</accession>
<dbReference type="RefSeq" id="WP_272201587.1">
    <property type="nucleotide sequence ID" value="NZ_JAQNSI010000043.1"/>
</dbReference>
<protein>
    <submittedName>
        <fullName evidence="1">Uncharacterized protein</fullName>
    </submittedName>
</protein>
<evidence type="ECO:0000313" key="2">
    <source>
        <dbReference type="Proteomes" id="UP001222603"/>
    </source>
</evidence>
<dbReference type="EMBL" id="JAQNSI010000043">
    <property type="protein sequence ID" value="MDC1899251.1"/>
    <property type="molecule type" value="Genomic_DNA"/>
</dbReference>
<name>A0AAW6GZB1_BACUN</name>
<dbReference type="Proteomes" id="UP001222603">
    <property type="component" value="Unassembled WGS sequence"/>
</dbReference>
<sequence length="110" mass="12781">MPKLNKLYHFLQLCYTFSITIIKIAKYEIRRIYFEELSFSVMNCNYKAIILDVLGEHRVFIVNDVCLKTRECGFNEVCDAQDITTLAQNVGYNFTNGMTEQGLLGHIPIY</sequence>
<evidence type="ECO:0000313" key="1">
    <source>
        <dbReference type="EMBL" id="MDC1899251.1"/>
    </source>
</evidence>
<comment type="caution">
    <text evidence="1">The sequence shown here is derived from an EMBL/GenBank/DDBJ whole genome shotgun (WGS) entry which is preliminary data.</text>
</comment>